<keyword evidence="2" id="KW-1185">Reference proteome</keyword>
<evidence type="ECO:0000313" key="2">
    <source>
        <dbReference type="Proteomes" id="UP000729402"/>
    </source>
</evidence>
<dbReference type="Proteomes" id="UP000729402">
    <property type="component" value="Unassembled WGS sequence"/>
</dbReference>
<sequence>MLDTGVNVIQASDVAGGIITSTGAVATRQVTHGNIFTTAHNNIPSNGGEVVLLRDEGFKWTIGGAPGTRTLGTKTPGEGNRDNNLATTNNLNRGFSYDASALWGGIPGVRSSCGLGREGPDSVSGIQLQLSGDGDVIGFRGWRWPERARRRRPQRDWWCKCQRQPSHWNVTAELVSSRA</sequence>
<protein>
    <submittedName>
        <fullName evidence="1">Uncharacterized protein</fullName>
    </submittedName>
</protein>
<name>A0A8J6BWE6_ZIZPA</name>
<comment type="caution">
    <text evidence="1">The sequence shown here is derived from an EMBL/GenBank/DDBJ whole genome shotgun (WGS) entry which is preliminary data.</text>
</comment>
<reference evidence="1" key="2">
    <citation type="submission" date="2021-02" db="EMBL/GenBank/DDBJ databases">
        <authorList>
            <person name="Kimball J.A."/>
            <person name="Haas M.W."/>
            <person name="Macchietto M."/>
            <person name="Kono T."/>
            <person name="Duquette J."/>
            <person name="Shao M."/>
        </authorList>
    </citation>
    <scope>NUCLEOTIDE SEQUENCE</scope>
    <source>
        <tissue evidence="1">Fresh leaf tissue</tissue>
    </source>
</reference>
<proteinExistence type="predicted"/>
<organism evidence="1 2">
    <name type="scientific">Zizania palustris</name>
    <name type="common">Northern wild rice</name>
    <dbReference type="NCBI Taxonomy" id="103762"/>
    <lineage>
        <taxon>Eukaryota</taxon>
        <taxon>Viridiplantae</taxon>
        <taxon>Streptophyta</taxon>
        <taxon>Embryophyta</taxon>
        <taxon>Tracheophyta</taxon>
        <taxon>Spermatophyta</taxon>
        <taxon>Magnoliopsida</taxon>
        <taxon>Liliopsida</taxon>
        <taxon>Poales</taxon>
        <taxon>Poaceae</taxon>
        <taxon>BOP clade</taxon>
        <taxon>Oryzoideae</taxon>
        <taxon>Oryzeae</taxon>
        <taxon>Zizaniinae</taxon>
        <taxon>Zizania</taxon>
    </lineage>
</organism>
<gene>
    <name evidence="1" type="ORF">GUJ93_ZPchr0012g18998</name>
</gene>
<reference evidence="1" key="1">
    <citation type="journal article" date="2021" name="bioRxiv">
        <title>Whole Genome Assembly and Annotation of Northern Wild Rice, Zizania palustris L., Supports a Whole Genome Duplication in the Zizania Genus.</title>
        <authorList>
            <person name="Haas M."/>
            <person name="Kono T."/>
            <person name="Macchietto M."/>
            <person name="Millas R."/>
            <person name="McGilp L."/>
            <person name="Shao M."/>
            <person name="Duquette J."/>
            <person name="Hirsch C.N."/>
            <person name="Kimball J."/>
        </authorList>
    </citation>
    <scope>NUCLEOTIDE SEQUENCE</scope>
    <source>
        <tissue evidence="1">Fresh leaf tissue</tissue>
    </source>
</reference>
<dbReference type="AlphaFoldDB" id="A0A8J6BWE6"/>
<dbReference type="EMBL" id="JAAALK010000080">
    <property type="protein sequence ID" value="KAG8095471.1"/>
    <property type="molecule type" value="Genomic_DNA"/>
</dbReference>
<evidence type="ECO:0000313" key="1">
    <source>
        <dbReference type="EMBL" id="KAG8095471.1"/>
    </source>
</evidence>
<accession>A0A8J6BWE6</accession>